<reference evidence="2" key="2">
    <citation type="submission" date="2020-05" db="UniProtKB">
        <authorList>
            <consortium name="EnsemblMetazoa"/>
        </authorList>
    </citation>
    <scope>IDENTIFICATION</scope>
    <source>
        <strain evidence="2">IAEA</strain>
    </source>
</reference>
<dbReference type="InterPro" id="IPR036508">
    <property type="entry name" value="Chitin-bd_dom_sf"/>
</dbReference>
<dbReference type="GO" id="GO:0005576">
    <property type="term" value="C:extracellular region"/>
    <property type="evidence" value="ECO:0007669"/>
    <property type="project" value="InterPro"/>
</dbReference>
<dbReference type="Proteomes" id="UP000092445">
    <property type="component" value="Unassembled WGS sequence"/>
</dbReference>
<reference evidence="3" key="1">
    <citation type="submission" date="2014-03" db="EMBL/GenBank/DDBJ databases">
        <authorList>
            <person name="Aksoy S."/>
            <person name="Warren W."/>
            <person name="Wilson R.K."/>
        </authorList>
    </citation>
    <scope>NUCLEOTIDE SEQUENCE [LARGE SCALE GENOMIC DNA]</scope>
    <source>
        <strain evidence="3">IAEA</strain>
    </source>
</reference>
<accession>A0A1A9Z2G1</accession>
<dbReference type="Pfam" id="PF01607">
    <property type="entry name" value="CBM_14"/>
    <property type="match status" value="1"/>
</dbReference>
<evidence type="ECO:0000259" key="1">
    <source>
        <dbReference type="Pfam" id="PF01607"/>
    </source>
</evidence>
<dbReference type="VEuPathDB" id="VectorBase:GPAI001697"/>
<evidence type="ECO:0000313" key="2">
    <source>
        <dbReference type="EnsemblMetazoa" id="GPAI001697-PA"/>
    </source>
</evidence>
<dbReference type="SUPFAM" id="SSF57625">
    <property type="entry name" value="Invertebrate chitin-binding proteins"/>
    <property type="match status" value="1"/>
</dbReference>
<dbReference type="STRING" id="7398.A0A1A9Z2G1"/>
<sequence length="460" mass="51167">MCVVNDYLVSYFFTSFSATEPPRTANPLFKRRPNTFSLLRATTTKTTTTTDAVTDTFTTTVSNDAFEVGESSDQVAKSSIYSSHFNKVHDRPTSIDDDEEVVDEKNLLNAANVMLATRAPQPAQQNKFNFDELANTRRMDETVNVPTTTTKTTTLKPTWKKRKMIIKRRPHKVTPNNPQPVITNRVNRRRPYKYLDTFDKTESNQAVPAVKVGLKQTPKIYRSEYDYYDDEDVRVVDNSEQQLKVILHGGGVIECLDQGNFPHPLSCRKFISCAKFETGGVVGWEYTCPKGLSYDPVGGISGSQKSINVAGIRSMRTPTTAALSGSIASRRPVLSVRRRLINSSSTTIIPTHIHTTTGIETSDDVPAITAPSSSVRDELTTTLSMTTPKYNRLRFNKPQDLSLASSYLAAASVDNINQNVKKLSSSTTFSSPLALRRKYQTRRLTTISTTISNNDDSGKC</sequence>
<dbReference type="InterPro" id="IPR002557">
    <property type="entry name" value="Chitin-bd_dom"/>
</dbReference>
<proteinExistence type="predicted"/>
<dbReference type="Gene3D" id="2.170.140.10">
    <property type="entry name" value="Chitin binding domain"/>
    <property type="match status" value="1"/>
</dbReference>
<evidence type="ECO:0000313" key="3">
    <source>
        <dbReference type="Proteomes" id="UP000092445"/>
    </source>
</evidence>
<name>A0A1A9Z2G1_GLOPL</name>
<feature type="domain" description="Chitin-binding type-2" evidence="1">
    <location>
        <begin position="256"/>
        <end position="297"/>
    </location>
</feature>
<protein>
    <recommendedName>
        <fullName evidence="1">Chitin-binding type-2 domain-containing protein</fullName>
    </recommendedName>
</protein>
<dbReference type="GO" id="GO:0008061">
    <property type="term" value="F:chitin binding"/>
    <property type="evidence" value="ECO:0007669"/>
    <property type="project" value="InterPro"/>
</dbReference>
<dbReference type="EnsemblMetazoa" id="GPAI001697-RA">
    <property type="protein sequence ID" value="GPAI001697-PA"/>
    <property type="gene ID" value="GPAI001697"/>
</dbReference>
<organism evidence="2 3">
    <name type="scientific">Glossina pallidipes</name>
    <name type="common">Tsetse fly</name>
    <dbReference type="NCBI Taxonomy" id="7398"/>
    <lineage>
        <taxon>Eukaryota</taxon>
        <taxon>Metazoa</taxon>
        <taxon>Ecdysozoa</taxon>
        <taxon>Arthropoda</taxon>
        <taxon>Hexapoda</taxon>
        <taxon>Insecta</taxon>
        <taxon>Pterygota</taxon>
        <taxon>Neoptera</taxon>
        <taxon>Endopterygota</taxon>
        <taxon>Diptera</taxon>
        <taxon>Brachycera</taxon>
        <taxon>Muscomorpha</taxon>
        <taxon>Hippoboscoidea</taxon>
        <taxon>Glossinidae</taxon>
        <taxon>Glossina</taxon>
    </lineage>
</organism>
<keyword evidence="3" id="KW-1185">Reference proteome</keyword>
<dbReference type="AlphaFoldDB" id="A0A1A9Z2G1"/>